<keyword evidence="3" id="KW-0804">Transcription</keyword>
<dbReference type="InterPro" id="IPR011991">
    <property type="entry name" value="ArsR-like_HTH"/>
</dbReference>
<evidence type="ECO:0000259" key="5">
    <source>
        <dbReference type="PROSITE" id="PS51118"/>
    </source>
</evidence>
<evidence type="ECO:0000313" key="7">
    <source>
        <dbReference type="Proteomes" id="UP000484842"/>
    </source>
</evidence>
<dbReference type="GO" id="GO:0003677">
    <property type="term" value="F:DNA binding"/>
    <property type="evidence" value="ECO:0007669"/>
    <property type="project" value="UniProtKB-KW"/>
</dbReference>
<feature type="compositionally biased region" description="Basic and acidic residues" evidence="4">
    <location>
        <begin position="123"/>
        <end position="132"/>
    </location>
</feature>
<dbReference type="InterPro" id="IPR036390">
    <property type="entry name" value="WH_DNA-bd_sf"/>
</dbReference>
<name>A0A7X1NVR8_9DEIO</name>
<organism evidence="6 7">
    <name type="scientific">Deinococcus terrestris</name>
    <dbReference type="NCBI Taxonomy" id="2651870"/>
    <lineage>
        <taxon>Bacteria</taxon>
        <taxon>Thermotogati</taxon>
        <taxon>Deinococcota</taxon>
        <taxon>Deinococci</taxon>
        <taxon>Deinococcales</taxon>
        <taxon>Deinococcaceae</taxon>
        <taxon>Deinococcus</taxon>
    </lineage>
</organism>
<dbReference type="InterPro" id="IPR002577">
    <property type="entry name" value="HTH_HxlR"/>
</dbReference>
<dbReference type="Pfam" id="PF01638">
    <property type="entry name" value="HxlR"/>
    <property type="match status" value="1"/>
</dbReference>
<keyword evidence="2" id="KW-0238">DNA-binding</keyword>
<comment type="caution">
    <text evidence="6">The sequence shown here is derived from an EMBL/GenBank/DDBJ whole genome shotgun (WGS) entry which is preliminary data.</text>
</comment>
<dbReference type="AlphaFoldDB" id="A0A7X1NVR8"/>
<dbReference type="PANTHER" id="PTHR33204">
    <property type="entry name" value="TRANSCRIPTIONAL REGULATOR, MARR FAMILY"/>
    <property type="match status" value="1"/>
</dbReference>
<reference evidence="6 7" key="1">
    <citation type="submission" date="2019-10" db="EMBL/GenBank/DDBJ databases">
        <title>Deinococcus sp. isolated from soil.</title>
        <authorList>
            <person name="Li Y."/>
            <person name="Wang J."/>
        </authorList>
    </citation>
    <scope>NUCLEOTIDE SEQUENCE [LARGE SCALE GENOMIC DNA]</scope>
    <source>
        <strain evidence="6 7">SDU3-2</strain>
    </source>
</reference>
<keyword evidence="1" id="KW-0805">Transcription regulation</keyword>
<dbReference type="Gene3D" id="1.10.10.10">
    <property type="entry name" value="Winged helix-like DNA-binding domain superfamily/Winged helix DNA-binding domain"/>
    <property type="match status" value="1"/>
</dbReference>
<dbReference type="InterPro" id="IPR036388">
    <property type="entry name" value="WH-like_DNA-bd_sf"/>
</dbReference>
<dbReference type="EMBL" id="WBSL01000002">
    <property type="protein sequence ID" value="MPY66573.1"/>
    <property type="molecule type" value="Genomic_DNA"/>
</dbReference>
<protein>
    <submittedName>
        <fullName evidence="6">Helix-turn-helix transcriptional regulator</fullName>
    </submittedName>
</protein>
<evidence type="ECO:0000256" key="4">
    <source>
        <dbReference type="SAM" id="MobiDB-lite"/>
    </source>
</evidence>
<evidence type="ECO:0000256" key="1">
    <source>
        <dbReference type="ARBA" id="ARBA00023015"/>
    </source>
</evidence>
<sequence>MKYGNAAVRRPECGVERTMDVLGGRWTTLIVRELLGGTRRFSELRRALERISPKTLTARLRDLEEQGVLTRTVYAEVPPRVDYALTPRGEGLGEIIAAMARWGSAVELSTGEPGEAPTTAPAPEHRAPLTPR</sequence>
<evidence type="ECO:0000256" key="3">
    <source>
        <dbReference type="ARBA" id="ARBA00023163"/>
    </source>
</evidence>
<dbReference type="SUPFAM" id="SSF46785">
    <property type="entry name" value="Winged helix' DNA-binding domain"/>
    <property type="match status" value="1"/>
</dbReference>
<keyword evidence="7" id="KW-1185">Reference proteome</keyword>
<evidence type="ECO:0000313" key="6">
    <source>
        <dbReference type="EMBL" id="MPY66573.1"/>
    </source>
</evidence>
<proteinExistence type="predicted"/>
<dbReference type="RefSeq" id="WP_152870754.1">
    <property type="nucleotide sequence ID" value="NZ_WBSL01000002.1"/>
</dbReference>
<feature type="region of interest" description="Disordered" evidence="4">
    <location>
        <begin position="107"/>
        <end position="132"/>
    </location>
</feature>
<dbReference type="PANTHER" id="PTHR33204:SF37">
    <property type="entry name" value="HTH-TYPE TRANSCRIPTIONAL REGULATOR YODB"/>
    <property type="match status" value="1"/>
</dbReference>
<accession>A0A7X1NVR8</accession>
<dbReference type="PROSITE" id="PS51118">
    <property type="entry name" value="HTH_HXLR"/>
    <property type="match status" value="1"/>
</dbReference>
<evidence type="ECO:0000256" key="2">
    <source>
        <dbReference type="ARBA" id="ARBA00023125"/>
    </source>
</evidence>
<dbReference type="CDD" id="cd00090">
    <property type="entry name" value="HTH_ARSR"/>
    <property type="match status" value="1"/>
</dbReference>
<gene>
    <name evidence="6" type="ORF">F8S09_07670</name>
</gene>
<feature type="compositionally biased region" description="Low complexity" evidence="4">
    <location>
        <begin position="110"/>
        <end position="122"/>
    </location>
</feature>
<feature type="domain" description="HTH hxlR-type" evidence="5">
    <location>
        <begin position="13"/>
        <end position="111"/>
    </location>
</feature>
<dbReference type="Proteomes" id="UP000484842">
    <property type="component" value="Unassembled WGS sequence"/>
</dbReference>